<dbReference type="SUPFAM" id="SSF52172">
    <property type="entry name" value="CheY-like"/>
    <property type="match status" value="1"/>
</dbReference>
<dbReference type="CDD" id="cd06170">
    <property type="entry name" value="LuxR_C_like"/>
    <property type="match status" value="1"/>
</dbReference>
<dbReference type="RefSeq" id="WP_379510643.1">
    <property type="nucleotide sequence ID" value="NZ_JBHRTQ010000011.1"/>
</dbReference>
<dbReference type="CDD" id="cd17535">
    <property type="entry name" value="REC_NarL-like"/>
    <property type="match status" value="1"/>
</dbReference>
<dbReference type="PROSITE" id="PS50110">
    <property type="entry name" value="RESPONSE_REGULATORY"/>
    <property type="match status" value="1"/>
</dbReference>
<dbReference type="Pfam" id="PF00072">
    <property type="entry name" value="Response_reg"/>
    <property type="match status" value="1"/>
</dbReference>
<feature type="domain" description="HTH luxR-type" evidence="4">
    <location>
        <begin position="141"/>
        <end position="206"/>
    </location>
</feature>
<organism evidence="6 7">
    <name type="scientific">Novosphingobium bradum</name>
    <dbReference type="NCBI Taxonomy" id="1737444"/>
    <lineage>
        <taxon>Bacteria</taxon>
        <taxon>Pseudomonadati</taxon>
        <taxon>Pseudomonadota</taxon>
        <taxon>Alphaproteobacteria</taxon>
        <taxon>Sphingomonadales</taxon>
        <taxon>Sphingomonadaceae</taxon>
        <taxon>Novosphingobium</taxon>
    </lineage>
</organism>
<dbReference type="PANTHER" id="PTHR43214">
    <property type="entry name" value="TWO-COMPONENT RESPONSE REGULATOR"/>
    <property type="match status" value="1"/>
</dbReference>
<feature type="domain" description="Response regulatory" evidence="5">
    <location>
        <begin position="3"/>
        <end position="118"/>
    </location>
</feature>
<gene>
    <name evidence="6" type="ORF">ACFOD9_13485</name>
</gene>
<evidence type="ECO:0000256" key="1">
    <source>
        <dbReference type="ARBA" id="ARBA00022553"/>
    </source>
</evidence>
<evidence type="ECO:0000313" key="6">
    <source>
        <dbReference type="EMBL" id="MFC3175268.1"/>
    </source>
</evidence>
<dbReference type="InterPro" id="IPR036388">
    <property type="entry name" value="WH-like_DNA-bd_sf"/>
</dbReference>
<dbReference type="InterPro" id="IPR001789">
    <property type="entry name" value="Sig_transdc_resp-reg_receiver"/>
</dbReference>
<keyword evidence="7" id="KW-1185">Reference proteome</keyword>
<dbReference type="Proteomes" id="UP001595604">
    <property type="component" value="Unassembled WGS sequence"/>
</dbReference>
<dbReference type="Pfam" id="PF00196">
    <property type="entry name" value="GerE"/>
    <property type="match status" value="1"/>
</dbReference>
<evidence type="ECO:0000259" key="5">
    <source>
        <dbReference type="PROSITE" id="PS50110"/>
    </source>
</evidence>
<protein>
    <submittedName>
        <fullName evidence="6">Response regulator</fullName>
    </submittedName>
</protein>
<feature type="modified residue" description="4-aspartylphosphate" evidence="3">
    <location>
        <position position="53"/>
    </location>
</feature>
<dbReference type="Gene3D" id="1.10.10.10">
    <property type="entry name" value="Winged helix-like DNA-binding domain superfamily/Winged helix DNA-binding domain"/>
    <property type="match status" value="1"/>
</dbReference>
<keyword evidence="1 3" id="KW-0597">Phosphoprotein</keyword>
<dbReference type="InterPro" id="IPR000792">
    <property type="entry name" value="Tscrpt_reg_LuxR_C"/>
</dbReference>
<dbReference type="PROSITE" id="PS00622">
    <property type="entry name" value="HTH_LUXR_1"/>
    <property type="match status" value="1"/>
</dbReference>
<name>A0ABV7IX16_9SPHN</name>
<evidence type="ECO:0000259" key="4">
    <source>
        <dbReference type="PROSITE" id="PS50043"/>
    </source>
</evidence>
<dbReference type="Gene3D" id="3.40.50.2300">
    <property type="match status" value="1"/>
</dbReference>
<evidence type="ECO:0000256" key="3">
    <source>
        <dbReference type="PROSITE-ProRule" id="PRU00169"/>
    </source>
</evidence>
<dbReference type="PANTHER" id="PTHR43214:SF42">
    <property type="entry name" value="TRANSCRIPTIONAL REGULATORY PROTEIN DESR"/>
    <property type="match status" value="1"/>
</dbReference>
<accession>A0ABV7IX16</accession>
<dbReference type="PROSITE" id="PS50043">
    <property type="entry name" value="HTH_LUXR_2"/>
    <property type="match status" value="1"/>
</dbReference>
<comment type="caution">
    <text evidence="6">The sequence shown here is derived from an EMBL/GenBank/DDBJ whole genome shotgun (WGS) entry which is preliminary data.</text>
</comment>
<dbReference type="InterPro" id="IPR058245">
    <property type="entry name" value="NreC/VraR/RcsB-like_REC"/>
</dbReference>
<dbReference type="PRINTS" id="PR00038">
    <property type="entry name" value="HTHLUXR"/>
</dbReference>
<dbReference type="EMBL" id="JBHRTQ010000011">
    <property type="protein sequence ID" value="MFC3175268.1"/>
    <property type="molecule type" value="Genomic_DNA"/>
</dbReference>
<dbReference type="InterPro" id="IPR016032">
    <property type="entry name" value="Sig_transdc_resp-reg_C-effctor"/>
</dbReference>
<evidence type="ECO:0000313" key="7">
    <source>
        <dbReference type="Proteomes" id="UP001595604"/>
    </source>
</evidence>
<sequence>MTTVLIADDHPFIRTGVQAVLAPTAFRIVAAVGSGAEALEAVKAHDPDICIFDVTMPAPDGVETLKAMREAGDQRPVVLLTAHIDDRRLAEAIAAGVNGVVGKDGAEDVLVESLERVLAGEQVIAPELVARARAQAERHHAPSPFAALTPRERTIVALAMRGTRNRDIAARLGITEGTVKVYLHALYQKLGVDNRTELAVLALRHPEEFA</sequence>
<dbReference type="InterPro" id="IPR039420">
    <property type="entry name" value="WalR-like"/>
</dbReference>
<reference evidence="7" key="1">
    <citation type="journal article" date="2019" name="Int. J. Syst. Evol. Microbiol.">
        <title>The Global Catalogue of Microorganisms (GCM) 10K type strain sequencing project: providing services to taxonomists for standard genome sequencing and annotation.</title>
        <authorList>
            <consortium name="The Broad Institute Genomics Platform"/>
            <consortium name="The Broad Institute Genome Sequencing Center for Infectious Disease"/>
            <person name="Wu L."/>
            <person name="Ma J."/>
        </authorList>
    </citation>
    <scope>NUCLEOTIDE SEQUENCE [LARGE SCALE GENOMIC DNA]</scope>
    <source>
        <strain evidence="7">KCTC 42984</strain>
    </source>
</reference>
<evidence type="ECO:0000256" key="2">
    <source>
        <dbReference type="ARBA" id="ARBA00023125"/>
    </source>
</evidence>
<dbReference type="SMART" id="SM00448">
    <property type="entry name" value="REC"/>
    <property type="match status" value="1"/>
</dbReference>
<proteinExistence type="predicted"/>
<dbReference type="SUPFAM" id="SSF46894">
    <property type="entry name" value="C-terminal effector domain of the bipartite response regulators"/>
    <property type="match status" value="1"/>
</dbReference>
<dbReference type="SMART" id="SM00421">
    <property type="entry name" value="HTH_LUXR"/>
    <property type="match status" value="1"/>
</dbReference>
<dbReference type="InterPro" id="IPR011006">
    <property type="entry name" value="CheY-like_superfamily"/>
</dbReference>
<keyword evidence="2" id="KW-0238">DNA-binding</keyword>